<evidence type="ECO:0000256" key="3">
    <source>
        <dbReference type="ARBA" id="ARBA00022448"/>
    </source>
</evidence>
<keyword evidence="3" id="KW-0813">Transport</keyword>
<evidence type="ECO:0008006" key="25">
    <source>
        <dbReference type="Google" id="ProtNLM"/>
    </source>
</evidence>
<feature type="transmembrane region" description="Helical" evidence="19">
    <location>
        <begin position="655"/>
        <end position="673"/>
    </location>
</feature>
<feature type="domain" description="Amino acid permease N-terminal" evidence="22">
    <location>
        <begin position="146"/>
        <end position="197"/>
    </location>
</feature>
<dbReference type="GO" id="GO:0008519">
    <property type="term" value="F:ammonium channel activity"/>
    <property type="evidence" value="ECO:0007669"/>
    <property type="project" value="TreeGrafter"/>
</dbReference>
<evidence type="ECO:0000256" key="12">
    <source>
        <dbReference type="ARBA" id="ARBA00023065"/>
    </source>
</evidence>
<dbReference type="GO" id="GO:1990573">
    <property type="term" value="P:potassium ion import across plasma membrane"/>
    <property type="evidence" value="ECO:0007669"/>
    <property type="project" value="TreeGrafter"/>
</dbReference>
<feature type="compositionally biased region" description="Pro residues" evidence="18">
    <location>
        <begin position="15"/>
        <end position="24"/>
    </location>
</feature>
<dbReference type="NCBIfam" id="TIGR00930">
    <property type="entry name" value="2a30"/>
    <property type="match status" value="1"/>
</dbReference>
<evidence type="ECO:0000259" key="22">
    <source>
        <dbReference type="Pfam" id="PF08403"/>
    </source>
</evidence>
<evidence type="ECO:0000256" key="7">
    <source>
        <dbReference type="ARBA" id="ARBA00022692"/>
    </source>
</evidence>
<feature type="compositionally biased region" description="Low complexity" evidence="18">
    <location>
        <begin position="1"/>
        <end position="14"/>
    </location>
</feature>
<dbReference type="AlphaFoldDB" id="A0A401RP63"/>
<feature type="region of interest" description="Disordered" evidence="18">
    <location>
        <begin position="1"/>
        <end position="78"/>
    </location>
</feature>
<keyword evidence="15" id="KW-0739">Sodium transport</keyword>
<feature type="compositionally biased region" description="Polar residues" evidence="18">
    <location>
        <begin position="121"/>
        <end position="135"/>
    </location>
</feature>
<feature type="region of interest" description="Disordered" evidence="18">
    <location>
        <begin position="901"/>
        <end position="947"/>
    </location>
</feature>
<keyword evidence="10 19" id="KW-1133">Transmembrane helix</keyword>
<dbReference type="Pfam" id="PF03522">
    <property type="entry name" value="SLC12"/>
    <property type="match status" value="1"/>
</dbReference>
<protein>
    <recommendedName>
        <fullName evidence="25">Solute carrier family 12 member 2</fullName>
    </recommendedName>
</protein>
<dbReference type="Gene3D" id="1.20.1740.10">
    <property type="entry name" value="Amino acid/polyamine transporter I"/>
    <property type="match status" value="1"/>
</dbReference>
<reference evidence="23 24" key="1">
    <citation type="journal article" date="2018" name="Nat. Ecol. Evol.">
        <title>Shark genomes provide insights into elasmobranch evolution and the origin of vertebrates.</title>
        <authorList>
            <person name="Hara Y"/>
            <person name="Yamaguchi K"/>
            <person name="Onimaru K"/>
            <person name="Kadota M"/>
            <person name="Koyanagi M"/>
            <person name="Keeley SD"/>
            <person name="Tatsumi K"/>
            <person name="Tanaka K"/>
            <person name="Motone F"/>
            <person name="Kageyama Y"/>
            <person name="Nozu R"/>
            <person name="Adachi N"/>
            <person name="Nishimura O"/>
            <person name="Nakagawa R"/>
            <person name="Tanegashima C"/>
            <person name="Kiyatake I"/>
            <person name="Matsumoto R"/>
            <person name="Murakumo K"/>
            <person name="Nishida K"/>
            <person name="Terakita A"/>
            <person name="Kuratani S"/>
            <person name="Sato K"/>
            <person name="Hyodo S Kuraku.S."/>
        </authorList>
    </citation>
    <scope>NUCLEOTIDE SEQUENCE [LARGE SCALE GENOMIC DNA]</scope>
</reference>
<evidence type="ECO:0000256" key="16">
    <source>
        <dbReference type="ARBA" id="ARBA00023214"/>
    </source>
</evidence>
<feature type="transmembrane region" description="Helical" evidence="19">
    <location>
        <begin position="248"/>
        <end position="274"/>
    </location>
</feature>
<dbReference type="Pfam" id="PF08403">
    <property type="entry name" value="AA_permease_N"/>
    <property type="match status" value="1"/>
</dbReference>
<evidence type="ECO:0000259" key="20">
    <source>
        <dbReference type="Pfam" id="PF00324"/>
    </source>
</evidence>
<dbReference type="FunFam" id="1.20.1740.10:FF:000005">
    <property type="entry name" value="Solute carrier family 12 member 1"/>
    <property type="match status" value="1"/>
</dbReference>
<comment type="catalytic activity">
    <reaction evidence="17">
        <text>K(+)(out) + 2 chloride(out) + Na(+)(out) = K(+)(in) + 2 chloride(in) + Na(+)(in)</text>
        <dbReference type="Rhea" id="RHEA:72395"/>
        <dbReference type="ChEBI" id="CHEBI:17996"/>
        <dbReference type="ChEBI" id="CHEBI:29101"/>
        <dbReference type="ChEBI" id="CHEBI:29103"/>
    </reaction>
    <physiologicalReaction direction="left-to-right" evidence="17">
        <dbReference type="Rhea" id="RHEA:72396"/>
    </physiologicalReaction>
</comment>
<evidence type="ECO:0000313" key="23">
    <source>
        <dbReference type="EMBL" id="GCC19977.1"/>
    </source>
</evidence>
<keyword evidence="13 19" id="KW-0472">Membrane</keyword>
<evidence type="ECO:0000256" key="5">
    <source>
        <dbReference type="ARBA" id="ARBA00022538"/>
    </source>
</evidence>
<evidence type="ECO:0000256" key="9">
    <source>
        <dbReference type="ARBA" id="ARBA00022958"/>
    </source>
</evidence>
<dbReference type="GO" id="GO:0006884">
    <property type="term" value="P:cell volume homeostasis"/>
    <property type="evidence" value="ECO:0007669"/>
    <property type="project" value="TreeGrafter"/>
</dbReference>
<dbReference type="InterPro" id="IPR002444">
    <property type="entry name" value="NKCC1"/>
</dbReference>
<evidence type="ECO:0000313" key="24">
    <source>
        <dbReference type="Proteomes" id="UP000287033"/>
    </source>
</evidence>
<dbReference type="GO" id="GO:0055078">
    <property type="term" value="P:sodium ion homeostasis"/>
    <property type="evidence" value="ECO:0007669"/>
    <property type="project" value="TreeGrafter"/>
</dbReference>
<keyword evidence="16" id="KW-0868">Chloride</keyword>
<keyword evidence="8" id="KW-0769">Symport</keyword>
<dbReference type="InterPro" id="IPR013612">
    <property type="entry name" value="AA_permease_N"/>
</dbReference>
<dbReference type="PRINTS" id="PR01208">
    <property type="entry name" value="NAKCLTRSPRT1"/>
</dbReference>
<dbReference type="GO" id="GO:0055064">
    <property type="term" value="P:chloride ion homeostasis"/>
    <property type="evidence" value="ECO:0007669"/>
    <property type="project" value="TreeGrafter"/>
</dbReference>
<dbReference type="PANTHER" id="PTHR11827:SF58">
    <property type="entry name" value="SOLUTE CARRIER FAMILY 12 MEMBER 2"/>
    <property type="match status" value="1"/>
</dbReference>
<dbReference type="STRING" id="137246.A0A401RP63"/>
<comment type="caution">
    <text evidence="23">The sequence shown here is derived from an EMBL/GenBank/DDBJ whole genome shotgun (WGS) entry which is preliminary data.</text>
</comment>
<evidence type="ECO:0000256" key="4">
    <source>
        <dbReference type="ARBA" id="ARBA00022475"/>
    </source>
</evidence>
<feature type="compositionally biased region" description="Low complexity" evidence="18">
    <location>
        <begin position="907"/>
        <end position="920"/>
    </location>
</feature>
<feature type="transmembrane region" description="Helical" evidence="19">
    <location>
        <begin position="353"/>
        <end position="372"/>
    </location>
</feature>
<comment type="similarity">
    <text evidence="2">Belongs to the SLC12A transporter family.</text>
</comment>
<evidence type="ECO:0000256" key="13">
    <source>
        <dbReference type="ARBA" id="ARBA00023136"/>
    </source>
</evidence>
<feature type="transmembrane region" description="Helical" evidence="19">
    <location>
        <begin position="378"/>
        <end position="399"/>
    </location>
</feature>
<evidence type="ECO:0000256" key="2">
    <source>
        <dbReference type="ARBA" id="ARBA00010593"/>
    </source>
</evidence>
<dbReference type="Pfam" id="PF00324">
    <property type="entry name" value="AA_permease"/>
    <property type="match status" value="1"/>
</dbReference>
<feature type="transmembrane region" description="Helical" evidence="19">
    <location>
        <begin position="465"/>
        <end position="489"/>
    </location>
</feature>
<evidence type="ECO:0000256" key="18">
    <source>
        <dbReference type="SAM" id="MobiDB-lite"/>
    </source>
</evidence>
<proteinExistence type="inferred from homology"/>
<feature type="transmembrane region" description="Helical" evidence="19">
    <location>
        <begin position="600"/>
        <end position="620"/>
    </location>
</feature>
<feature type="transmembrane region" description="Helical" evidence="19">
    <location>
        <begin position="679"/>
        <end position="696"/>
    </location>
</feature>
<keyword evidence="5" id="KW-0633">Potassium transport</keyword>
<dbReference type="GO" id="GO:0008511">
    <property type="term" value="F:sodium:potassium:chloride symporter activity"/>
    <property type="evidence" value="ECO:0007669"/>
    <property type="project" value="TreeGrafter"/>
</dbReference>
<dbReference type="InterPro" id="IPR018491">
    <property type="entry name" value="SLC12_C"/>
</dbReference>
<sequence>MEPGSPSSPAGEQPPAAPPEPVVPLRPVASQSRFQVDLVTEGAAGAAEGPKGRSPSPSPEQEDQGIAPPGDESTAAAAEEAKGRFRVNFVDPAWEEPAGSGCGVSPQQAPPQGSEAAMNGYPQNGDTLLSEGSLQSAGTTTHHYYDTHSNTYYLRTFGHNTIDAVPRIDHYRNTVAQLGEKLIRPSLAELHDELDKEPFEDGYANGEEASPAEEAVSKHVVDNKGVVKFGWVKGVLVRCMLNIWGVMLFIRLTWIVGHAGIGLAVLVIGMATVVTTITGLSTSAITTNGFVRGGGAYYLISRSLGPEFGGAIGLIFAFANAVAVAMYVVGFAETVRDLLVEHNALMIDEVNDIRIIGTITVVILFGISVAGMEWEAKAQVVLLGILLIAIGNFAVGTFIPAHDKRAKGFFNYQSEIFYENFGPDFREGESFFSVFAIFFPAATGILAGANISGDLADPQLAIPKGTLLAILITTIVYAGAAVVAGSCVVRDATGNLTDAIISGTATNCTNAACKLGFNFSSCATTPCSYGLMNNFQVMSLISGFGPLITAGIFSATLSSALASLVSAPKIFQALCKDNIYPGLHVFSVGYGKNNEPLRGYVLTFFIGLGFILIAELNVIAPIISNFFLASYALINFSVFHASLAKSPGWRPAFRWYNMWISLLGAILCCGVMFVINWWAALLTNVIVLGLYIYVTYKKPDVNWGSSTQALTYLIALQHAIRLTGVEDHVKNFRPQCLLMTGAPPSRPALLHLVHAFTKNVGLVVCGHVHTGPRRQALKEIATDQAKYQRWLIKNKMKAFYAPVYAEDLREGTQFLLQAVGLGRMRPNTLVFGFKKDWHQALMKDVDNYINTIHDAFDCQYGVVVIRLKEGFNISHLQAQEELCTSQEKSAQPKDIVVNLEHSDADSSKPSSKSVSETNSPAASQDQKDEEDDGKASTQPLLKKEVRGSSVPLNMNDQKLLQASSRFQKQQGKGTIDVWWLFDDGGLTLLIPYLLTTKKKWKDCKIRVFIGGKINRIDHDRRTMATLLSKFRIDFSDITVLGDMNTKPSKDNIAAFEEMIEPFRLHEDDREQEASEKMKAEEPWRITDNELEIYRMKTYRQIRLNELLRENSSTANLIVMSLPVARKGAVSSALYMAWIETLSKDLPPILLVRGNHQSVLTFYS</sequence>
<keyword evidence="12" id="KW-0406">Ion transport</keyword>
<dbReference type="InterPro" id="IPR004841">
    <property type="entry name" value="AA-permease/SLC12A_dom"/>
</dbReference>
<evidence type="ECO:0000259" key="21">
    <source>
        <dbReference type="Pfam" id="PF03522"/>
    </source>
</evidence>
<evidence type="ECO:0000256" key="11">
    <source>
        <dbReference type="ARBA" id="ARBA00023053"/>
    </source>
</evidence>
<evidence type="ECO:0000256" key="17">
    <source>
        <dbReference type="ARBA" id="ARBA00048452"/>
    </source>
</evidence>
<keyword evidence="4" id="KW-1003">Cell membrane</keyword>
<dbReference type="OrthoDB" id="2020542at2759"/>
<dbReference type="InterPro" id="IPR002443">
    <property type="entry name" value="SLC12A1/SLC12A2"/>
</dbReference>
<organism evidence="23 24">
    <name type="scientific">Chiloscyllium punctatum</name>
    <name type="common">Brownbanded bambooshark</name>
    <name type="synonym">Hemiscyllium punctatum</name>
    <dbReference type="NCBI Taxonomy" id="137246"/>
    <lineage>
        <taxon>Eukaryota</taxon>
        <taxon>Metazoa</taxon>
        <taxon>Chordata</taxon>
        <taxon>Craniata</taxon>
        <taxon>Vertebrata</taxon>
        <taxon>Chondrichthyes</taxon>
        <taxon>Elasmobranchii</taxon>
        <taxon>Galeomorphii</taxon>
        <taxon>Galeoidea</taxon>
        <taxon>Orectolobiformes</taxon>
        <taxon>Hemiscylliidae</taxon>
        <taxon>Chiloscyllium</taxon>
    </lineage>
</organism>
<feature type="domain" description="SLC12A transporter C-terminal" evidence="21">
    <location>
        <begin position="746"/>
        <end position="1163"/>
    </location>
</feature>
<gene>
    <name evidence="23" type="ORF">chiPu_0018655</name>
</gene>
<feature type="transmembrane region" description="Helical" evidence="19">
    <location>
        <begin position="626"/>
        <end position="643"/>
    </location>
</feature>
<dbReference type="PANTHER" id="PTHR11827">
    <property type="entry name" value="SOLUTE CARRIER FAMILY 12, CATION COTRANSPORTERS"/>
    <property type="match status" value="1"/>
</dbReference>
<dbReference type="GO" id="GO:0055075">
    <property type="term" value="P:potassium ion homeostasis"/>
    <property type="evidence" value="ECO:0007669"/>
    <property type="project" value="TreeGrafter"/>
</dbReference>
<dbReference type="PRINTS" id="PR01207">
    <property type="entry name" value="NAKCLTRNSPRT"/>
</dbReference>
<evidence type="ECO:0000256" key="6">
    <source>
        <dbReference type="ARBA" id="ARBA00022553"/>
    </source>
</evidence>
<keyword evidence="24" id="KW-1185">Reference proteome</keyword>
<name>A0A401RP63_CHIPU</name>
<keyword evidence="9" id="KW-0630">Potassium</keyword>
<evidence type="ECO:0000256" key="10">
    <source>
        <dbReference type="ARBA" id="ARBA00022989"/>
    </source>
</evidence>
<keyword evidence="7 19" id="KW-0812">Transmembrane</keyword>
<dbReference type="OMA" id="CTHITKK"/>
<accession>A0A401RP63</accession>
<keyword evidence="14" id="KW-0325">Glycoprotein</keyword>
<evidence type="ECO:0000256" key="8">
    <source>
        <dbReference type="ARBA" id="ARBA00022847"/>
    </source>
</evidence>
<dbReference type="InterPro" id="IPR004842">
    <property type="entry name" value="SLC12A_fam"/>
</dbReference>
<dbReference type="GO" id="GO:0016324">
    <property type="term" value="C:apical plasma membrane"/>
    <property type="evidence" value="ECO:0007669"/>
    <property type="project" value="TreeGrafter"/>
</dbReference>
<evidence type="ECO:0000256" key="15">
    <source>
        <dbReference type="ARBA" id="ARBA00023201"/>
    </source>
</evidence>
<evidence type="ECO:0000256" key="14">
    <source>
        <dbReference type="ARBA" id="ARBA00023180"/>
    </source>
</evidence>
<dbReference type="Proteomes" id="UP000287033">
    <property type="component" value="Unassembled WGS sequence"/>
</dbReference>
<keyword evidence="6" id="KW-0597">Phosphoprotein</keyword>
<feature type="transmembrane region" description="Helical" evidence="19">
    <location>
        <begin position="431"/>
        <end position="453"/>
    </location>
</feature>
<feature type="region of interest" description="Disordered" evidence="18">
    <location>
        <begin position="97"/>
        <end position="135"/>
    </location>
</feature>
<evidence type="ECO:0000256" key="1">
    <source>
        <dbReference type="ARBA" id="ARBA00004651"/>
    </source>
</evidence>
<comment type="subcellular location">
    <subcellularLocation>
        <location evidence="1">Cell membrane</location>
        <topology evidence="1">Multi-pass membrane protein</topology>
    </subcellularLocation>
</comment>
<feature type="transmembrane region" description="Helical" evidence="19">
    <location>
        <begin position="308"/>
        <end position="332"/>
    </location>
</feature>
<keyword evidence="11" id="KW-0915">Sodium</keyword>
<dbReference type="EMBL" id="BEZZ01001643">
    <property type="protein sequence ID" value="GCC19977.1"/>
    <property type="molecule type" value="Genomic_DNA"/>
</dbReference>
<evidence type="ECO:0000256" key="19">
    <source>
        <dbReference type="SAM" id="Phobius"/>
    </source>
</evidence>
<feature type="domain" description="Amino acid permease/ SLC12A" evidence="20">
    <location>
        <begin position="234"/>
        <end position="737"/>
    </location>
</feature>